<accession>A0A645FDZ6</accession>
<comment type="caution">
    <text evidence="1">The sequence shown here is derived from an EMBL/GenBank/DDBJ whole genome shotgun (WGS) entry which is preliminary data.</text>
</comment>
<proteinExistence type="predicted"/>
<dbReference type="InterPro" id="IPR036249">
    <property type="entry name" value="Thioredoxin-like_sf"/>
</dbReference>
<gene>
    <name evidence="1" type="ORF">SDC9_158011</name>
</gene>
<dbReference type="AlphaFoldDB" id="A0A645FDZ6"/>
<dbReference type="Pfam" id="PF01257">
    <property type="entry name" value="2Fe-2S_thioredx"/>
    <property type="match status" value="1"/>
</dbReference>
<evidence type="ECO:0000313" key="1">
    <source>
        <dbReference type="EMBL" id="MPN10714.1"/>
    </source>
</evidence>
<organism evidence="1">
    <name type="scientific">bioreactor metagenome</name>
    <dbReference type="NCBI Taxonomy" id="1076179"/>
    <lineage>
        <taxon>unclassified sequences</taxon>
        <taxon>metagenomes</taxon>
        <taxon>ecological metagenomes</taxon>
    </lineage>
</organism>
<dbReference type="EMBL" id="VSSQ01056879">
    <property type="protein sequence ID" value="MPN10714.1"/>
    <property type="molecule type" value="Genomic_DNA"/>
</dbReference>
<dbReference type="CDD" id="cd02980">
    <property type="entry name" value="TRX_Fd_family"/>
    <property type="match status" value="1"/>
</dbReference>
<dbReference type="SUPFAM" id="SSF52833">
    <property type="entry name" value="Thioredoxin-like"/>
    <property type="match status" value="1"/>
</dbReference>
<name>A0A645FDZ6_9ZZZZ</name>
<sequence length="81" mass="8928">MTVLVCVGSSCHLKGSYEIIELMKEAIKKNHLEEKVILKATFCLGKCAISGVSIKVDDQIITGVTKNNFAKVFEEKILSKI</sequence>
<dbReference type="Gene3D" id="3.40.30.10">
    <property type="entry name" value="Glutaredoxin"/>
    <property type="match status" value="1"/>
</dbReference>
<protein>
    <submittedName>
        <fullName evidence="1">Uncharacterized protein</fullName>
    </submittedName>
</protein>
<reference evidence="1" key="1">
    <citation type="submission" date="2019-08" db="EMBL/GenBank/DDBJ databases">
        <authorList>
            <person name="Kucharzyk K."/>
            <person name="Murdoch R.W."/>
            <person name="Higgins S."/>
            <person name="Loffler F."/>
        </authorList>
    </citation>
    <scope>NUCLEOTIDE SEQUENCE</scope>
</reference>